<organism evidence="4">
    <name type="scientific">Aureococcus anophagefferens</name>
    <name type="common">Harmful bloom alga</name>
    <dbReference type="NCBI Taxonomy" id="44056"/>
    <lineage>
        <taxon>Eukaryota</taxon>
        <taxon>Sar</taxon>
        <taxon>Stramenopiles</taxon>
        <taxon>Ochrophyta</taxon>
        <taxon>Pelagophyceae</taxon>
        <taxon>Pelagomonadales</taxon>
        <taxon>Pelagomonadaceae</taxon>
        <taxon>Aureococcus</taxon>
    </lineage>
</organism>
<evidence type="ECO:0000256" key="2">
    <source>
        <dbReference type="SAM" id="SignalP"/>
    </source>
</evidence>
<feature type="chain" id="PRO_5003262479" evidence="2">
    <location>
        <begin position="27"/>
        <end position="883"/>
    </location>
</feature>
<dbReference type="InterPro" id="IPR011990">
    <property type="entry name" value="TPR-like_helical_dom_sf"/>
</dbReference>
<dbReference type="AlphaFoldDB" id="F0XWF7"/>
<dbReference type="OrthoDB" id="423589at2759"/>
<keyword evidence="4" id="KW-1185">Reference proteome</keyword>
<name>F0XWF7_AURAN</name>
<dbReference type="Gene3D" id="1.25.40.10">
    <property type="entry name" value="Tetratricopeptide repeat domain"/>
    <property type="match status" value="1"/>
</dbReference>
<dbReference type="RefSeq" id="XP_009032582.1">
    <property type="nucleotide sequence ID" value="XM_009034334.1"/>
</dbReference>
<keyword evidence="2" id="KW-0732">Signal</keyword>
<reference evidence="3 4" key="1">
    <citation type="journal article" date="2011" name="Proc. Natl. Acad. Sci. U.S.A.">
        <title>Niche of harmful alga Aureococcus anophagefferens revealed through ecogenomics.</title>
        <authorList>
            <person name="Gobler C.J."/>
            <person name="Berry D.L."/>
            <person name="Dyhrman S.T."/>
            <person name="Wilhelm S.W."/>
            <person name="Salamov A."/>
            <person name="Lobanov A.V."/>
            <person name="Zhang Y."/>
            <person name="Collier J.L."/>
            <person name="Wurch L.L."/>
            <person name="Kustka A.B."/>
            <person name="Dill B.D."/>
            <person name="Shah M."/>
            <person name="VerBerkmoes N.C."/>
            <person name="Kuo A."/>
            <person name="Terry A."/>
            <person name="Pangilinan J."/>
            <person name="Lindquist E.A."/>
            <person name="Lucas S."/>
            <person name="Paulsen I.T."/>
            <person name="Hattenrath-Lehmann T.K."/>
            <person name="Talmage S.C."/>
            <person name="Walker E.A."/>
            <person name="Koch F."/>
            <person name="Burson A.M."/>
            <person name="Marcoval M.A."/>
            <person name="Tang Y.Z."/>
            <person name="Lecleir G.R."/>
            <person name="Coyne K.J."/>
            <person name="Berg G.M."/>
            <person name="Bertrand E.M."/>
            <person name="Saito M.A."/>
            <person name="Gladyshev V.N."/>
            <person name="Grigoriev I.V."/>
        </authorList>
    </citation>
    <scope>NUCLEOTIDE SEQUENCE [LARGE SCALE GENOMIC DNA]</scope>
    <source>
        <strain evidence="4">CCMP 1984</strain>
    </source>
</reference>
<accession>F0XWF7</accession>
<dbReference type="InterPro" id="IPR019734">
    <property type="entry name" value="TPR_rpt"/>
</dbReference>
<protein>
    <submittedName>
        <fullName evidence="3">Uncharacterized protein</fullName>
    </submittedName>
</protein>
<dbReference type="eggNOG" id="ENOG502QQ6C">
    <property type="taxonomic scope" value="Eukaryota"/>
</dbReference>
<feature type="region of interest" description="Disordered" evidence="1">
    <location>
        <begin position="849"/>
        <end position="883"/>
    </location>
</feature>
<dbReference type="EMBL" id="GL833120">
    <property type="protein sequence ID" value="EGB12969.1"/>
    <property type="molecule type" value="Genomic_DNA"/>
</dbReference>
<proteinExistence type="predicted"/>
<dbReference type="KEGG" id="aaf:AURANDRAFT_60819"/>
<dbReference type="SUPFAM" id="SSF48452">
    <property type="entry name" value="TPR-like"/>
    <property type="match status" value="1"/>
</dbReference>
<dbReference type="GeneID" id="20223184"/>
<sequence length="883" mass="92210">MEVAWSHVAVAVAAVAWALAAAAARARPRGMATKEWLQGLVIAHFPAFYHKHILPAVYGDLTASINVGQPYLRDLLPTLEAAPSLGAASFGPGDVVDPSPDAAGSRKIVATSLLPRMLEALADYETGATGKMYAAVDALVEACLPHVGACPDGTRPTLDRCVYYCMNKERGAYFPVIHWDTDWVQFPGAAGFQLWFLARAHGRAGVGNMFMVSTPDLRPDDPSVRYVPTKGGGLAKIFHDSSAHEYPLKRFASVADAGLRFEYLAMAPGDCLIMCKRHLHMSDPRLLLDGEANDRLAVNFRVVFTEAPGAGATIPFWPYHSYNLACHQRLKHRAFTDGTMDADETCHITVAAAPSLDAQLRELWAVRDGFFASDPAAKAALVARRVSSLVAAAEACDASSAEARARSAFVRGRALDAGDAYDPAAEAALSRAVKLAPDDVAAWNALGHAFWKKGDTAGAGDCYEAARSRAGDAVSARALSQLARAGPRPADGAFDRSVALAKDALRCDLGDGESWYVLGNAHVARFFSRGAGGRDPRDLRFAAKAYASAEAKYDKTWKDPPDVGGIRGTFGNPDLFFNRGHLRRYVEDYAGACADFGKARDLDGALPAQDAIDDTQRWVRRVEDLVRRKGALKPKRRYELDAALRSNAGLKAPAGYAERTLADLVKAPLGASDADAAAHFRSAANARTFVVLVVALELRRDGAVPPDAYLAFGRGNAATPCVALSVYDGDTAKLAPGAVVVVLDPVVVDVPSPDAGGDGYAAVHCGDAAKILLDGKPLPTRAAFSKPSVAAGRPVAASATACHVARERVGAADGAGDVVGSYDGAGVGAGVGRAVGAYDGSYDGGGVDGAGDGSGDGGADGAGVGRRVGTADGAGDGGGLKTA</sequence>
<evidence type="ECO:0000313" key="4">
    <source>
        <dbReference type="Proteomes" id="UP000002729"/>
    </source>
</evidence>
<dbReference type="SMART" id="SM00028">
    <property type="entry name" value="TPR"/>
    <property type="match status" value="3"/>
</dbReference>
<dbReference type="InParanoid" id="F0XWF7"/>
<evidence type="ECO:0000313" key="3">
    <source>
        <dbReference type="EMBL" id="EGB12969.1"/>
    </source>
</evidence>
<feature type="signal peptide" evidence="2">
    <location>
        <begin position="1"/>
        <end position="26"/>
    </location>
</feature>
<gene>
    <name evidence="3" type="ORF">AURANDRAFT_60819</name>
</gene>
<evidence type="ECO:0000256" key="1">
    <source>
        <dbReference type="SAM" id="MobiDB-lite"/>
    </source>
</evidence>
<dbReference type="Proteomes" id="UP000002729">
    <property type="component" value="Unassembled WGS sequence"/>
</dbReference>